<organism evidence="1 2">
    <name type="scientific">Microcystis novacekii Mn_MB_F_20050700_S1D</name>
    <dbReference type="NCBI Taxonomy" id="2486266"/>
    <lineage>
        <taxon>Bacteria</taxon>
        <taxon>Bacillati</taxon>
        <taxon>Cyanobacteriota</taxon>
        <taxon>Cyanophyceae</taxon>
        <taxon>Oscillatoriophycideae</taxon>
        <taxon>Chroococcales</taxon>
        <taxon>Microcystaceae</taxon>
        <taxon>Microcystis</taxon>
    </lineage>
</organism>
<name>A0A552IDY9_9CHRO</name>
<dbReference type="AlphaFoldDB" id="A0A552IDY9"/>
<dbReference type="Proteomes" id="UP000319191">
    <property type="component" value="Unassembled WGS sequence"/>
</dbReference>
<comment type="caution">
    <text evidence="1">The sequence shown here is derived from an EMBL/GenBank/DDBJ whole genome shotgun (WGS) entry which is preliminary data.</text>
</comment>
<accession>A0A552IDY9</accession>
<reference evidence="1 2" key="1">
    <citation type="submission" date="2019-01" db="EMBL/GenBank/DDBJ databases">
        <title>Coherence of Microcystis species and biogeography revealed through population genomics.</title>
        <authorList>
            <person name="Perez-Carrascal O.M."/>
            <person name="Terrat Y."/>
            <person name="Giani A."/>
            <person name="Fortin N."/>
            <person name="Tromas N."/>
            <person name="Shapiro B.J."/>
        </authorList>
    </citation>
    <scope>NUCLEOTIDE SEQUENCE [LARGE SCALE GENOMIC DNA]</scope>
    <source>
        <strain evidence="1">Mn_MB_F_20050700_S1D</strain>
    </source>
</reference>
<proteinExistence type="predicted"/>
<evidence type="ECO:0000313" key="2">
    <source>
        <dbReference type="Proteomes" id="UP000319191"/>
    </source>
</evidence>
<evidence type="ECO:0000313" key="1">
    <source>
        <dbReference type="EMBL" id="TRU81675.1"/>
    </source>
</evidence>
<sequence>MSGSPNTVDETAPVCTVEALLRSGYGVRKVIYFTTGTGASLRRSYARIIVVKDKASTFAPPAIIRGNGNVVGVVNPLDATFS</sequence>
<protein>
    <submittedName>
        <fullName evidence="1">Uncharacterized protein</fullName>
    </submittedName>
</protein>
<dbReference type="EMBL" id="SFAV01000327">
    <property type="protein sequence ID" value="TRU81675.1"/>
    <property type="molecule type" value="Genomic_DNA"/>
</dbReference>
<gene>
    <name evidence="1" type="ORF">EWV54_23415</name>
</gene>